<dbReference type="EMBL" id="JAAWWB010000002">
    <property type="protein sequence ID" value="KAG6789649.1"/>
    <property type="molecule type" value="Genomic_DNA"/>
</dbReference>
<dbReference type="OrthoDB" id="746891at2759"/>
<dbReference type="PANTHER" id="PTHR46922">
    <property type="entry name" value="DHHA1 DOMAIN PROTEIN"/>
    <property type="match status" value="1"/>
</dbReference>
<evidence type="ECO:0000313" key="1">
    <source>
        <dbReference type="EMBL" id="KAG6789649.1"/>
    </source>
</evidence>
<reference evidence="1" key="1">
    <citation type="journal article" date="2020" name="bioRxiv">
        <title>Hybrid origin of Populus tomentosa Carr. identified through genome sequencing and phylogenomic analysis.</title>
        <authorList>
            <person name="An X."/>
            <person name="Gao K."/>
            <person name="Chen Z."/>
            <person name="Li J."/>
            <person name="Yang X."/>
            <person name="Yang X."/>
            <person name="Zhou J."/>
            <person name="Guo T."/>
            <person name="Zhao T."/>
            <person name="Huang S."/>
            <person name="Miao D."/>
            <person name="Khan W.U."/>
            <person name="Rao P."/>
            <person name="Ye M."/>
            <person name="Lei B."/>
            <person name="Liao W."/>
            <person name="Wang J."/>
            <person name="Ji L."/>
            <person name="Li Y."/>
            <person name="Guo B."/>
            <person name="Mustafa N.S."/>
            <person name="Li S."/>
            <person name="Yun Q."/>
            <person name="Keller S.R."/>
            <person name="Mao J."/>
            <person name="Zhang R."/>
            <person name="Strauss S.H."/>
        </authorList>
    </citation>
    <scope>NUCLEOTIDE SEQUENCE</scope>
    <source>
        <strain evidence="1">GM15</strain>
        <tissue evidence="1">Leaf</tissue>
    </source>
</reference>
<dbReference type="PANTHER" id="PTHR46922:SF3">
    <property type="entry name" value="HEAT SHOCK PROTEIN"/>
    <property type="match status" value="1"/>
</dbReference>
<accession>A0A8X8DFV6</accession>
<keyword evidence="2" id="KW-1185">Reference proteome</keyword>
<comment type="caution">
    <text evidence="1">The sequence shown here is derived from an EMBL/GenBank/DDBJ whole genome shotgun (WGS) entry which is preliminary data.</text>
</comment>
<gene>
    <name evidence="1" type="ORF">POTOM_005767</name>
</gene>
<name>A0A8X8DFV6_POPTO</name>
<dbReference type="Proteomes" id="UP000886885">
    <property type="component" value="Chromosome 1D"/>
</dbReference>
<sequence>MALLLRKTWRFIFSSSRLPPLSPSTAREFRSDAALEAISKANEEKTPIAVLYNYPSFSGAFSALFAHLFHSRLNLPCLILPFSSVEPFRVEDFRIEGLERCYLLDFIGPRGFASTLSRQSNCQVICFDHRKSVISRVQSKEDCGEKVSFSVDVEKSSSTSVYEYFSKKILDNNGGVEGLLKAEDQDRVEMVLKYIEDMDLRRRSLPDIRAFNVGIGEWRSKFNYVTNPYMFEEVCALDFGILFFGWIAVLVFRIRVLLEISPVDIIEKGNSYISSRWTAASKLMDKVFKVRLGQGVYGECLGVRADGNSHLSDEIGKELSLKSAAAGLRPIGAVVYMLRNDLKMCLRSIDSATDTSEVAKAYGGGGSPSSSSFIIRMDDYNQWLSVNAS</sequence>
<dbReference type="AlphaFoldDB" id="A0A8X8DFV6"/>
<protein>
    <submittedName>
        <fullName evidence="1">Uncharacterized protein</fullName>
    </submittedName>
</protein>
<evidence type="ECO:0000313" key="2">
    <source>
        <dbReference type="Proteomes" id="UP000886885"/>
    </source>
</evidence>
<organism evidence="1 2">
    <name type="scientific">Populus tomentosa</name>
    <name type="common">Chinese white poplar</name>
    <dbReference type="NCBI Taxonomy" id="118781"/>
    <lineage>
        <taxon>Eukaryota</taxon>
        <taxon>Viridiplantae</taxon>
        <taxon>Streptophyta</taxon>
        <taxon>Embryophyta</taxon>
        <taxon>Tracheophyta</taxon>
        <taxon>Spermatophyta</taxon>
        <taxon>Magnoliopsida</taxon>
        <taxon>eudicotyledons</taxon>
        <taxon>Gunneridae</taxon>
        <taxon>Pentapetalae</taxon>
        <taxon>rosids</taxon>
        <taxon>fabids</taxon>
        <taxon>Malpighiales</taxon>
        <taxon>Salicaceae</taxon>
        <taxon>Saliceae</taxon>
        <taxon>Populus</taxon>
    </lineage>
</organism>
<proteinExistence type="predicted"/>